<comment type="caution">
    <text evidence="2">The sequence shown here is derived from an EMBL/GenBank/DDBJ whole genome shotgun (WGS) entry which is preliminary data.</text>
</comment>
<dbReference type="Proteomes" id="UP000574317">
    <property type="component" value="Unassembled WGS sequence"/>
</dbReference>
<accession>A0A8H5MNW5</accession>
<keyword evidence="3" id="KW-1185">Reference proteome</keyword>
<evidence type="ECO:0000313" key="2">
    <source>
        <dbReference type="EMBL" id="KAF5534640.1"/>
    </source>
</evidence>
<organism evidence="2 3">
    <name type="scientific">Fusarium napiforme</name>
    <dbReference type="NCBI Taxonomy" id="42672"/>
    <lineage>
        <taxon>Eukaryota</taxon>
        <taxon>Fungi</taxon>
        <taxon>Dikarya</taxon>
        <taxon>Ascomycota</taxon>
        <taxon>Pezizomycotina</taxon>
        <taxon>Sordariomycetes</taxon>
        <taxon>Hypocreomycetidae</taxon>
        <taxon>Hypocreales</taxon>
        <taxon>Nectriaceae</taxon>
        <taxon>Fusarium</taxon>
        <taxon>Fusarium fujikuroi species complex</taxon>
    </lineage>
</organism>
<evidence type="ECO:0000256" key="1">
    <source>
        <dbReference type="SAM" id="MobiDB-lite"/>
    </source>
</evidence>
<reference evidence="2 3" key="1">
    <citation type="submission" date="2020-05" db="EMBL/GenBank/DDBJ databases">
        <title>Identification and distribution of gene clusters putatively required for synthesis of sphingolipid metabolism inhibitors in phylogenetically diverse species of the filamentous fungus Fusarium.</title>
        <authorList>
            <person name="Kim H.-S."/>
            <person name="Busman M."/>
            <person name="Brown D.W."/>
            <person name="Divon H."/>
            <person name="Uhlig S."/>
            <person name="Proctor R.H."/>
        </authorList>
    </citation>
    <scope>NUCLEOTIDE SEQUENCE [LARGE SCALE GENOMIC DNA]</scope>
    <source>
        <strain evidence="2 3">NRRL 25196</strain>
    </source>
</reference>
<dbReference type="AlphaFoldDB" id="A0A8H5MNW5"/>
<name>A0A8H5MNW5_9HYPO</name>
<gene>
    <name evidence="2" type="ORF">FNAPI_12298</name>
</gene>
<proteinExistence type="predicted"/>
<feature type="compositionally biased region" description="Basic residues" evidence="1">
    <location>
        <begin position="7"/>
        <end position="26"/>
    </location>
</feature>
<evidence type="ECO:0000313" key="3">
    <source>
        <dbReference type="Proteomes" id="UP000574317"/>
    </source>
</evidence>
<protein>
    <submittedName>
        <fullName evidence="2">Uncharacterized protein</fullName>
    </submittedName>
</protein>
<sequence length="215" mass="25597">MESQRNNQKRKSRYRKRQQDKRRKNQARLQEELKWEEEEIRPIKDVLTKLQQSSQTDLAPLKSIEARNFKLWSTDHVKYCTVEAAPTKYIEFYHPKFRLFHMCPEGQVCGHIYAVSDDMCDIDPFVLPKNAGLKTIQIDGNDERHTFDAQFLDDNHLILHIPKDLVFYRQEMKPPPEAPDVFTYYGVCSDYYESLIRAKNRREEQTERRRSASPA</sequence>
<feature type="region of interest" description="Disordered" evidence="1">
    <location>
        <begin position="1"/>
        <end position="31"/>
    </location>
</feature>
<dbReference type="EMBL" id="JAAOAO010000626">
    <property type="protein sequence ID" value="KAF5534640.1"/>
    <property type="molecule type" value="Genomic_DNA"/>
</dbReference>